<dbReference type="GO" id="GO:0009098">
    <property type="term" value="P:L-leucine biosynthetic process"/>
    <property type="evidence" value="ECO:0007669"/>
    <property type="project" value="UniProtKB-KW"/>
</dbReference>
<dbReference type="Pfam" id="PF08502">
    <property type="entry name" value="LeuA_dimer"/>
    <property type="match status" value="1"/>
</dbReference>
<organism evidence="8">
    <name type="scientific">bioreactor metagenome</name>
    <dbReference type="NCBI Taxonomy" id="1076179"/>
    <lineage>
        <taxon>unclassified sequences</taxon>
        <taxon>metagenomes</taxon>
        <taxon>ecological metagenomes</taxon>
    </lineage>
</organism>
<keyword evidence="6" id="KW-0100">Branched-chain amino acid biosynthesis</keyword>
<dbReference type="EC" id="2.3.3.13" evidence="2"/>
<dbReference type="Gene3D" id="1.10.238.260">
    <property type="match status" value="1"/>
</dbReference>
<evidence type="ECO:0000256" key="5">
    <source>
        <dbReference type="ARBA" id="ARBA00022679"/>
    </source>
</evidence>
<evidence type="ECO:0000256" key="6">
    <source>
        <dbReference type="ARBA" id="ARBA00023304"/>
    </source>
</evidence>
<keyword evidence="4" id="KW-0028">Amino-acid biosynthesis</keyword>
<keyword evidence="8" id="KW-0012">Acyltransferase</keyword>
<dbReference type="InterPro" id="IPR013785">
    <property type="entry name" value="Aldolase_TIM"/>
</dbReference>
<dbReference type="FunFam" id="3.30.160.270:FF:000003">
    <property type="entry name" value="2-isopropylmalate synthase"/>
    <property type="match status" value="1"/>
</dbReference>
<dbReference type="EMBL" id="VSSQ01022450">
    <property type="protein sequence ID" value="MPM68770.1"/>
    <property type="molecule type" value="Genomic_DNA"/>
</dbReference>
<dbReference type="InterPro" id="IPR013709">
    <property type="entry name" value="2-isopropylmalate_synth_dimer"/>
</dbReference>
<dbReference type="PANTHER" id="PTHR10277:SF9">
    <property type="entry name" value="2-ISOPROPYLMALATE SYNTHASE 1, CHLOROPLASTIC-RELATED"/>
    <property type="match status" value="1"/>
</dbReference>
<sequence>MEFSAEDATRSDWDFLARVVESAISNGASTINLPDTVGYTVPGKMAELIAYMREKVPNADQAVFSVHCHNDLGMAVANSISAIAAGAGQIECAVNGLGERAGNASLEEIVMALKTRKDHYRADCRVDTTQLYRTSRLVYGIIGMNPPMNKPIVGANAFAHESGIHQHGVMANKETYEIMTPESVGLTQNKMVLGKHSGRHAFEARARDLGYVLTDDEVKGFFEDFKRMCDLKKTVTDSDIEAIISSKIAAGQGLYRLARFDLQSGNKVKSTCAVQLEKEGSILEDVALGDGPVNAAFNAVDKLTGPQSRKLLDYAIHSISQGEDALGEVAVKVQDGKRRVTGRGLSVDIMEASILAYINAINKLAEMGERYDEEVSPEFGNP</sequence>
<dbReference type="Pfam" id="PF00682">
    <property type="entry name" value="HMGL-like"/>
    <property type="match status" value="1"/>
</dbReference>
<keyword evidence="3" id="KW-0432">Leucine biosynthesis</keyword>
<dbReference type="InterPro" id="IPR000891">
    <property type="entry name" value="PYR_CT"/>
</dbReference>
<evidence type="ECO:0000256" key="2">
    <source>
        <dbReference type="ARBA" id="ARBA00012973"/>
    </source>
</evidence>
<comment type="caution">
    <text evidence="8">The sequence shown here is derived from an EMBL/GenBank/DDBJ whole genome shotgun (WGS) entry which is preliminary data.</text>
</comment>
<dbReference type="SUPFAM" id="SSF110921">
    <property type="entry name" value="2-isopropylmalate synthase LeuA, allosteric (dimerisation) domain"/>
    <property type="match status" value="1"/>
</dbReference>
<evidence type="ECO:0000259" key="7">
    <source>
        <dbReference type="PROSITE" id="PS50991"/>
    </source>
</evidence>
<dbReference type="AlphaFoldDB" id="A0A645BTM4"/>
<dbReference type="Pfam" id="PF22617">
    <property type="entry name" value="HCS_D2"/>
    <property type="match status" value="1"/>
</dbReference>
<evidence type="ECO:0000313" key="8">
    <source>
        <dbReference type="EMBL" id="MPM68770.1"/>
    </source>
</evidence>
<evidence type="ECO:0000256" key="3">
    <source>
        <dbReference type="ARBA" id="ARBA00022430"/>
    </source>
</evidence>
<dbReference type="SMART" id="SM00917">
    <property type="entry name" value="LeuA_dimer"/>
    <property type="match status" value="1"/>
</dbReference>
<dbReference type="PROSITE" id="PS00816">
    <property type="entry name" value="AIPM_HOMOCIT_SYNTH_2"/>
    <property type="match status" value="1"/>
</dbReference>
<dbReference type="PROSITE" id="PS50991">
    <property type="entry name" value="PYR_CT"/>
    <property type="match status" value="1"/>
</dbReference>
<dbReference type="InterPro" id="IPR036230">
    <property type="entry name" value="LeuA_allosteric_dom_sf"/>
</dbReference>
<gene>
    <name evidence="8" type="primary">leuA_46</name>
    <name evidence="8" type="ORF">SDC9_115704</name>
</gene>
<dbReference type="SUPFAM" id="SSF51569">
    <property type="entry name" value="Aldolase"/>
    <property type="match status" value="1"/>
</dbReference>
<dbReference type="InterPro" id="IPR054691">
    <property type="entry name" value="LeuA/HCS_post-cat"/>
</dbReference>
<evidence type="ECO:0000256" key="1">
    <source>
        <dbReference type="ARBA" id="ARBA00004689"/>
    </source>
</evidence>
<evidence type="ECO:0000256" key="4">
    <source>
        <dbReference type="ARBA" id="ARBA00022605"/>
    </source>
</evidence>
<reference evidence="8" key="1">
    <citation type="submission" date="2019-08" db="EMBL/GenBank/DDBJ databases">
        <authorList>
            <person name="Kucharzyk K."/>
            <person name="Murdoch R.W."/>
            <person name="Higgins S."/>
            <person name="Loffler F."/>
        </authorList>
    </citation>
    <scope>NUCLEOTIDE SEQUENCE</scope>
</reference>
<comment type="pathway">
    <text evidence="1">Amino-acid biosynthesis; L-leucine biosynthesis; L-leucine from 3-methyl-2-oxobutanoate: step 1/4.</text>
</comment>
<keyword evidence="5 8" id="KW-0808">Transferase</keyword>
<dbReference type="FunFam" id="1.10.238.260:FF:000001">
    <property type="entry name" value="2-isopropylmalate synthase"/>
    <property type="match status" value="1"/>
</dbReference>
<proteinExistence type="predicted"/>
<dbReference type="PANTHER" id="PTHR10277">
    <property type="entry name" value="HOMOCITRATE SYNTHASE-RELATED"/>
    <property type="match status" value="1"/>
</dbReference>
<name>A0A645BTM4_9ZZZZ</name>
<dbReference type="Gene3D" id="3.30.160.270">
    <property type="match status" value="1"/>
</dbReference>
<dbReference type="InterPro" id="IPR002034">
    <property type="entry name" value="AIPM/Hcit_synth_CS"/>
</dbReference>
<accession>A0A645BTM4</accession>
<dbReference type="Gene3D" id="3.20.20.70">
    <property type="entry name" value="Aldolase class I"/>
    <property type="match status" value="1"/>
</dbReference>
<feature type="domain" description="Pyruvate carboxyltransferase" evidence="7">
    <location>
        <begin position="1"/>
        <end position="132"/>
    </location>
</feature>
<dbReference type="InterPro" id="IPR050073">
    <property type="entry name" value="2-IPM_HCS-like"/>
</dbReference>
<dbReference type="GO" id="GO:0003852">
    <property type="term" value="F:2-isopropylmalate synthase activity"/>
    <property type="evidence" value="ECO:0007669"/>
    <property type="project" value="UniProtKB-EC"/>
</dbReference>
<protein>
    <recommendedName>
        <fullName evidence="2">2-isopropylmalate synthase</fullName>
        <ecNumber evidence="2">2.3.3.13</ecNumber>
    </recommendedName>
</protein>